<name>A0A2T3AKK6_9PEZI</name>
<dbReference type="InterPro" id="IPR047546">
    <property type="entry name" value="Rcat_RBR_RNF216"/>
</dbReference>
<dbReference type="Pfam" id="PF26200">
    <property type="entry name" value="Rcat_RNF216"/>
    <property type="match status" value="1"/>
</dbReference>
<evidence type="ECO:0000256" key="8">
    <source>
        <dbReference type="SAM" id="Coils"/>
    </source>
</evidence>
<proteinExistence type="predicted"/>
<dbReference type="PANTHER" id="PTHR22770:SF47">
    <property type="entry name" value="E3 UBIQUITIN-PROTEIN LIGASE RNF216"/>
    <property type="match status" value="1"/>
</dbReference>
<dbReference type="InterPro" id="IPR047545">
    <property type="entry name" value="BRcat_RBR_RNF216"/>
</dbReference>
<dbReference type="SUPFAM" id="SSF57850">
    <property type="entry name" value="RING/U-box"/>
    <property type="match status" value="1"/>
</dbReference>
<evidence type="ECO:0000256" key="1">
    <source>
        <dbReference type="ARBA" id="ARBA00004906"/>
    </source>
</evidence>
<keyword evidence="5" id="KW-0863">Zinc-finger</keyword>
<dbReference type="InterPro" id="IPR044066">
    <property type="entry name" value="TRIAD_supradom"/>
</dbReference>
<dbReference type="OrthoDB" id="10009520at2759"/>
<evidence type="ECO:0000256" key="9">
    <source>
        <dbReference type="SAM" id="MobiDB-lite"/>
    </source>
</evidence>
<dbReference type="PROSITE" id="PS51873">
    <property type="entry name" value="TRIAD"/>
    <property type="match status" value="1"/>
</dbReference>
<keyword evidence="6" id="KW-0833">Ubl conjugation pathway</keyword>
<evidence type="ECO:0000313" key="12">
    <source>
        <dbReference type="Proteomes" id="UP000241462"/>
    </source>
</evidence>
<protein>
    <recommendedName>
        <fullName evidence="10">RING-type domain-containing protein</fullName>
    </recommendedName>
</protein>
<dbReference type="CDD" id="cd16630">
    <property type="entry name" value="RING-HC_RBR_RNF216"/>
    <property type="match status" value="1"/>
</dbReference>
<dbReference type="Gene3D" id="1.20.120.1750">
    <property type="match status" value="1"/>
</dbReference>
<keyword evidence="2" id="KW-0808">Transferase</keyword>
<reference evidence="11 12" key="1">
    <citation type="journal article" date="2018" name="Mycol. Prog.">
        <title>Coniella lustricola, a new species from submerged detritus.</title>
        <authorList>
            <person name="Raudabaugh D.B."/>
            <person name="Iturriaga T."/>
            <person name="Carver A."/>
            <person name="Mondo S."/>
            <person name="Pangilinan J."/>
            <person name="Lipzen A."/>
            <person name="He G."/>
            <person name="Amirebrahimi M."/>
            <person name="Grigoriev I.V."/>
            <person name="Miller A.N."/>
        </authorList>
    </citation>
    <scope>NUCLEOTIDE SEQUENCE [LARGE SCALE GENOMIC DNA]</scope>
    <source>
        <strain evidence="11 12">B22-T-1</strain>
    </source>
</reference>
<evidence type="ECO:0000313" key="11">
    <source>
        <dbReference type="EMBL" id="PSS02195.1"/>
    </source>
</evidence>
<dbReference type="InterPro" id="IPR051628">
    <property type="entry name" value="LUBAC_E3_Ligases"/>
</dbReference>
<evidence type="ECO:0000256" key="2">
    <source>
        <dbReference type="ARBA" id="ARBA00022679"/>
    </source>
</evidence>
<feature type="domain" description="RING-type" evidence="10">
    <location>
        <begin position="238"/>
        <end position="458"/>
    </location>
</feature>
<feature type="region of interest" description="Disordered" evidence="9">
    <location>
        <begin position="76"/>
        <end position="108"/>
    </location>
</feature>
<dbReference type="Proteomes" id="UP000241462">
    <property type="component" value="Unassembled WGS sequence"/>
</dbReference>
<dbReference type="STRING" id="2025994.A0A2T3AKK6"/>
<evidence type="ECO:0000256" key="7">
    <source>
        <dbReference type="ARBA" id="ARBA00022833"/>
    </source>
</evidence>
<dbReference type="CDD" id="cd20353">
    <property type="entry name" value="Rcat_RBR_RNF216"/>
    <property type="match status" value="1"/>
</dbReference>
<evidence type="ECO:0000256" key="3">
    <source>
        <dbReference type="ARBA" id="ARBA00022723"/>
    </source>
</evidence>
<keyword evidence="3" id="KW-0479">Metal-binding</keyword>
<organism evidence="11 12">
    <name type="scientific">Coniella lustricola</name>
    <dbReference type="NCBI Taxonomy" id="2025994"/>
    <lineage>
        <taxon>Eukaryota</taxon>
        <taxon>Fungi</taxon>
        <taxon>Dikarya</taxon>
        <taxon>Ascomycota</taxon>
        <taxon>Pezizomycotina</taxon>
        <taxon>Sordariomycetes</taxon>
        <taxon>Sordariomycetidae</taxon>
        <taxon>Diaporthales</taxon>
        <taxon>Schizoparmaceae</taxon>
        <taxon>Coniella</taxon>
    </lineage>
</organism>
<dbReference type="GO" id="GO:0016740">
    <property type="term" value="F:transferase activity"/>
    <property type="evidence" value="ECO:0007669"/>
    <property type="project" value="UniProtKB-KW"/>
</dbReference>
<keyword evidence="12" id="KW-1185">Reference proteome</keyword>
<keyword evidence="8" id="KW-0175">Coiled coil</keyword>
<comment type="pathway">
    <text evidence="1">Protein modification; protein ubiquitination.</text>
</comment>
<evidence type="ECO:0000256" key="6">
    <source>
        <dbReference type="ARBA" id="ARBA00022786"/>
    </source>
</evidence>
<gene>
    <name evidence="11" type="ORF">BD289DRAFT_360191</name>
</gene>
<sequence length="516" mass="58421">MGDSQQDDAGIQGFPPPSSEDKSSCRTAVLVLFPDMDLDYLTAACEKALWIPNQVIEAILNAQEQGDQYPKASKIKLKRKREDDDDDPAVNQPVKRWETEERKKQRKSPSYLKTCNEILQHNFPQLYVDDLRKFMDQKDRLFYPTYLSLARVMHAWENGRGDQPFKLKARAQKAHPFMTDDAIATYILGDIDPGEREALEELLAARATLSREASEAEELKRKEQEELQNLEIARVEGNVAECGCCFSEYAMNKMVHCDGDILHWFCRDCARMMAETQIGLAKYKLDCMSTDGCSGQFRLSQQEIFLDKNALTALSRIEQEATLREAGIENLETCPCCPFAMEYPPIEADKEFRCLNSDCGIVSCRACREETHIPKTCAEAAADRGHSARHTIEEAMSAALIRKCNKCRAPFIKENGCNKMTCTKCRNIQCYICSKSCDYTHFNDPNRGGKMGNCPLFDPQGIDAFHAEEVSNAEKKAREQVLQEHADVDSSLLEIKTSKRVKADEKSRGHPREFAG</sequence>
<evidence type="ECO:0000259" key="10">
    <source>
        <dbReference type="PROSITE" id="PS51873"/>
    </source>
</evidence>
<feature type="coiled-coil region" evidence="8">
    <location>
        <begin position="199"/>
        <end position="236"/>
    </location>
</feature>
<dbReference type="EMBL" id="KZ678379">
    <property type="protein sequence ID" value="PSS02195.1"/>
    <property type="molecule type" value="Genomic_DNA"/>
</dbReference>
<dbReference type="InterPro" id="IPR047544">
    <property type="entry name" value="RING-HC_RBR_RNF216"/>
</dbReference>
<dbReference type="CDD" id="cd20339">
    <property type="entry name" value="BRcat_RBR_RNF216"/>
    <property type="match status" value="1"/>
</dbReference>
<keyword evidence="7" id="KW-0862">Zinc</keyword>
<dbReference type="GO" id="GO:0008270">
    <property type="term" value="F:zinc ion binding"/>
    <property type="evidence" value="ECO:0007669"/>
    <property type="project" value="UniProtKB-KW"/>
</dbReference>
<evidence type="ECO:0000256" key="5">
    <source>
        <dbReference type="ARBA" id="ARBA00022771"/>
    </source>
</evidence>
<feature type="region of interest" description="Disordered" evidence="9">
    <location>
        <begin position="1"/>
        <end position="22"/>
    </location>
</feature>
<keyword evidence="4" id="KW-0677">Repeat</keyword>
<dbReference type="PANTHER" id="PTHR22770">
    <property type="entry name" value="UBIQUITIN CONJUGATING ENZYME 7 INTERACTING PROTEIN-RELATED"/>
    <property type="match status" value="1"/>
</dbReference>
<dbReference type="AlphaFoldDB" id="A0A2T3AKK6"/>
<dbReference type="InParanoid" id="A0A2T3AKK6"/>
<evidence type="ECO:0000256" key="4">
    <source>
        <dbReference type="ARBA" id="ARBA00022737"/>
    </source>
</evidence>
<accession>A0A2T3AKK6</accession>